<gene>
    <name evidence="1" type="ORF">LCGC14_1829690</name>
</gene>
<dbReference type="EMBL" id="LAZR01018050">
    <property type="protein sequence ID" value="KKL97911.1"/>
    <property type="molecule type" value="Genomic_DNA"/>
</dbReference>
<organism evidence="1">
    <name type="scientific">marine sediment metagenome</name>
    <dbReference type="NCBI Taxonomy" id="412755"/>
    <lineage>
        <taxon>unclassified sequences</taxon>
        <taxon>metagenomes</taxon>
        <taxon>ecological metagenomes</taxon>
    </lineage>
</organism>
<reference evidence="1" key="1">
    <citation type="journal article" date="2015" name="Nature">
        <title>Complex archaea that bridge the gap between prokaryotes and eukaryotes.</title>
        <authorList>
            <person name="Spang A."/>
            <person name="Saw J.H."/>
            <person name="Jorgensen S.L."/>
            <person name="Zaremba-Niedzwiedzka K."/>
            <person name="Martijn J."/>
            <person name="Lind A.E."/>
            <person name="van Eijk R."/>
            <person name="Schleper C."/>
            <person name="Guy L."/>
            <person name="Ettema T.J."/>
        </authorList>
    </citation>
    <scope>NUCLEOTIDE SEQUENCE</scope>
</reference>
<name>A0A0F9H4L7_9ZZZZ</name>
<sequence>MSPSDQVPFGAEYLDNSIFLDGIEFPVDGPIRGTAISEFSTGLKIGKATYDEREH</sequence>
<evidence type="ECO:0000313" key="1">
    <source>
        <dbReference type="EMBL" id="KKL97911.1"/>
    </source>
</evidence>
<proteinExistence type="predicted"/>
<comment type="caution">
    <text evidence="1">The sequence shown here is derived from an EMBL/GenBank/DDBJ whole genome shotgun (WGS) entry which is preliminary data.</text>
</comment>
<protein>
    <submittedName>
        <fullName evidence="1">Uncharacterized protein</fullName>
    </submittedName>
</protein>
<accession>A0A0F9H4L7</accession>
<dbReference type="AlphaFoldDB" id="A0A0F9H4L7"/>